<dbReference type="SUPFAM" id="SSF50494">
    <property type="entry name" value="Trypsin-like serine proteases"/>
    <property type="match status" value="1"/>
</dbReference>
<keyword evidence="2" id="KW-0378">Hydrolase</keyword>
<dbReference type="AlphaFoldDB" id="A0AAV4LKH5"/>
<evidence type="ECO:0000256" key="1">
    <source>
        <dbReference type="ARBA" id="ARBA00022670"/>
    </source>
</evidence>
<dbReference type="Proteomes" id="UP001057291">
    <property type="component" value="Unassembled WGS sequence"/>
</dbReference>
<keyword evidence="5" id="KW-1185">Reference proteome</keyword>
<evidence type="ECO:0000256" key="2">
    <source>
        <dbReference type="ARBA" id="ARBA00022801"/>
    </source>
</evidence>
<dbReference type="PANTHER" id="PTHR43343">
    <property type="entry name" value="PEPTIDASE S12"/>
    <property type="match status" value="1"/>
</dbReference>
<name>A0AAV4LKH5_9BACL</name>
<accession>A0AAV4LKH5</accession>
<dbReference type="InterPro" id="IPR001940">
    <property type="entry name" value="Peptidase_S1C"/>
</dbReference>
<dbReference type="GO" id="GO:0006508">
    <property type="term" value="P:proteolysis"/>
    <property type="evidence" value="ECO:0007669"/>
    <property type="project" value="UniProtKB-KW"/>
</dbReference>
<dbReference type="InterPro" id="IPR009003">
    <property type="entry name" value="Peptidase_S1_PA"/>
</dbReference>
<dbReference type="Gene3D" id="2.40.10.120">
    <property type="match status" value="1"/>
</dbReference>
<dbReference type="PANTHER" id="PTHR43343:SF3">
    <property type="entry name" value="PROTEASE DO-LIKE 8, CHLOROPLASTIC"/>
    <property type="match status" value="1"/>
</dbReference>
<keyword evidence="3" id="KW-0720">Serine protease</keyword>
<evidence type="ECO:0008006" key="6">
    <source>
        <dbReference type="Google" id="ProtNLM"/>
    </source>
</evidence>
<sequence>MKKGKGTSLRKKGSGRIPSRNNFSFADIVDRYKSSVVYIEVLHDRKQPARSMLGVPWELFAESPSDNKVMNIGTGFLFHEGGYILTNEHVIHDATVVKVRFFGEKQSVPVQVIGTNYDLDLAVLKAALPKKNLPVLPFGRSKDVRVGEWVVAIGCPLGLDHSVTVGVISAKERPITIGDRHYAHLIQTDAAINRGNSGGPLINSKGKVIGINTAVSQSSQGIGFAIAIDVVRKALDELMGKIRKNTK</sequence>
<evidence type="ECO:0000256" key="3">
    <source>
        <dbReference type="ARBA" id="ARBA00022825"/>
    </source>
</evidence>
<keyword evidence="1" id="KW-0645">Protease</keyword>
<dbReference type="PRINTS" id="PR00834">
    <property type="entry name" value="PROTEASES2C"/>
</dbReference>
<dbReference type="RefSeq" id="WP_282201136.1">
    <property type="nucleotide sequence ID" value="NZ_BOQE01000001.1"/>
</dbReference>
<dbReference type="EMBL" id="BOQE01000001">
    <property type="protein sequence ID" value="GIM48241.1"/>
    <property type="molecule type" value="Genomic_DNA"/>
</dbReference>
<gene>
    <name evidence="4" type="ORF">DNHGIG_37900</name>
</gene>
<dbReference type="InterPro" id="IPR051201">
    <property type="entry name" value="Chloro_Bact_Ser_Proteases"/>
</dbReference>
<evidence type="ECO:0000313" key="4">
    <source>
        <dbReference type="EMBL" id="GIM48241.1"/>
    </source>
</evidence>
<dbReference type="Pfam" id="PF13365">
    <property type="entry name" value="Trypsin_2"/>
    <property type="match status" value="1"/>
</dbReference>
<comment type="caution">
    <text evidence="4">The sequence shown here is derived from an EMBL/GenBank/DDBJ whole genome shotgun (WGS) entry which is preliminary data.</text>
</comment>
<organism evidence="4 5">
    <name type="scientific">Collibacillus ludicampi</name>
    <dbReference type="NCBI Taxonomy" id="2771369"/>
    <lineage>
        <taxon>Bacteria</taxon>
        <taxon>Bacillati</taxon>
        <taxon>Bacillota</taxon>
        <taxon>Bacilli</taxon>
        <taxon>Bacillales</taxon>
        <taxon>Alicyclobacillaceae</taxon>
        <taxon>Collibacillus</taxon>
    </lineage>
</organism>
<protein>
    <recommendedName>
        <fullName evidence="6">Serine protease</fullName>
    </recommendedName>
</protein>
<reference evidence="4" key="1">
    <citation type="journal article" date="2023" name="Int. J. Syst. Evol. Microbiol.">
        <title>Collibacillus ludicampi gen. nov., sp. nov., a new soil bacterium of the family Alicyclobacillaceae.</title>
        <authorList>
            <person name="Jojima T."/>
            <person name="Ioku Y."/>
            <person name="Fukuta Y."/>
            <person name="Shirasaka N."/>
            <person name="Matsumura Y."/>
            <person name="Mori M."/>
        </authorList>
    </citation>
    <scope>NUCLEOTIDE SEQUENCE</scope>
    <source>
        <strain evidence="4">TP075</strain>
    </source>
</reference>
<dbReference type="GO" id="GO:0004252">
    <property type="term" value="F:serine-type endopeptidase activity"/>
    <property type="evidence" value="ECO:0007669"/>
    <property type="project" value="InterPro"/>
</dbReference>
<proteinExistence type="predicted"/>
<evidence type="ECO:0000313" key="5">
    <source>
        <dbReference type="Proteomes" id="UP001057291"/>
    </source>
</evidence>